<accession>A0A6I4W7N2</accession>
<dbReference type="EMBL" id="WUTW01000002">
    <property type="protein sequence ID" value="MXQ65618.1"/>
    <property type="molecule type" value="Genomic_DNA"/>
</dbReference>
<name>A0A6I4W7N2_9ACTN</name>
<reference evidence="1 2" key="1">
    <citation type="submission" date="2019-12" db="EMBL/GenBank/DDBJ databases">
        <title>Nocardia macrotermitis sp. nov. and Nocardia aurantia sp. nov., isolated from the gut of the fungus growing-termite Macrotermes natalensis.</title>
        <authorList>
            <person name="Christine B."/>
            <person name="Rene B."/>
        </authorList>
    </citation>
    <scope>NUCLEOTIDE SEQUENCE [LARGE SCALE GENOMIC DNA]</scope>
    <source>
        <strain evidence="1 2">DSM 102126</strain>
    </source>
</reference>
<organism evidence="1 2">
    <name type="scientific">Actinomadura rayongensis</name>
    <dbReference type="NCBI Taxonomy" id="1429076"/>
    <lineage>
        <taxon>Bacteria</taxon>
        <taxon>Bacillati</taxon>
        <taxon>Actinomycetota</taxon>
        <taxon>Actinomycetes</taxon>
        <taxon>Streptosporangiales</taxon>
        <taxon>Thermomonosporaceae</taxon>
        <taxon>Actinomadura</taxon>
    </lineage>
</organism>
<dbReference type="AlphaFoldDB" id="A0A6I4W7N2"/>
<gene>
    <name evidence="1" type="ORF">GQ466_16435</name>
</gene>
<keyword evidence="2" id="KW-1185">Reference proteome</keyword>
<dbReference type="Proteomes" id="UP000431901">
    <property type="component" value="Unassembled WGS sequence"/>
</dbReference>
<dbReference type="RefSeq" id="WP_161103690.1">
    <property type="nucleotide sequence ID" value="NZ_JBHLYI010000006.1"/>
</dbReference>
<sequence length="366" mass="40258">MDRYAWIPEHQQHAAYSLAHADNLIERAGRLVLEHTRKGTVTLDDVVSGTTVALTVTGVAPLPQAVARLTSDALNQLRSTLEHVLYAEVEHRVEVPLTNEQARSLEIPATLAADKLRDWATRKPRKEIAVLQPETDLYRRIAHLQPFQRRDSDAHPLKVLAEYTNHSKHRAPAVAAVQVGATIPDQPSDGFQVVEPPGHPIQVGDILARGPVGRISTGSLFPKVSILRPHSRTWHILIHELRDLESWVRRIALPMLITGTTEVDPLPPHLDITVGHADFGTALAAADPVPAADRLDEILKAGIAREALPDLLRTHPDGAQHGQALSAWAASLSDDEAVQKLERLKNCDPRTLNTVVRTMIDEALKV</sequence>
<protein>
    <submittedName>
        <fullName evidence="1">Uncharacterized protein</fullName>
    </submittedName>
</protein>
<comment type="caution">
    <text evidence="1">The sequence shown here is derived from an EMBL/GenBank/DDBJ whole genome shotgun (WGS) entry which is preliminary data.</text>
</comment>
<dbReference type="OrthoDB" id="3699867at2"/>
<evidence type="ECO:0000313" key="2">
    <source>
        <dbReference type="Proteomes" id="UP000431901"/>
    </source>
</evidence>
<evidence type="ECO:0000313" key="1">
    <source>
        <dbReference type="EMBL" id="MXQ65618.1"/>
    </source>
</evidence>
<proteinExistence type="predicted"/>